<dbReference type="EC" id="3.1.3.95" evidence="3"/>
<dbReference type="InterPro" id="IPR017455">
    <property type="entry name" value="Znf_FYVE-rel"/>
</dbReference>
<evidence type="ECO:0000256" key="5">
    <source>
        <dbReference type="ARBA" id="ARBA00022771"/>
    </source>
</evidence>
<keyword evidence="4" id="KW-0479">Metal-binding</keyword>
<dbReference type="InterPro" id="IPR000306">
    <property type="entry name" value="Znf_FYVE"/>
</dbReference>
<feature type="compositionally biased region" description="Low complexity" evidence="14">
    <location>
        <begin position="870"/>
        <end position="879"/>
    </location>
</feature>
<feature type="active site" description="Phosphocysteine intermediate" evidence="11">
    <location>
        <position position="441"/>
    </location>
</feature>
<evidence type="ECO:0000256" key="1">
    <source>
        <dbReference type="ARBA" id="ARBA00004184"/>
    </source>
</evidence>
<feature type="region of interest" description="Disordered" evidence="14">
    <location>
        <begin position="23"/>
        <end position="81"/>
    </location>
</feature>
<dbReference type="Gene3D" id="3.90.190.10">
    <property type="entry name" value="Protein tyrosine phosphatase superfamily"/>
    <property type="match status" value="1"/>
</dbReference>
<evidence type="ECO:0000256" key="12">
    <source>
        <dbReference type="PIRSR" id="PIRSR630564-2"/>
    </source>
</evidence>
<comment type="similarity">
    <text evidence="2">Belongs to the protein-tyrosine phosphatase family. Non-receptor class myotubularin subfamily.</text>
</comment>
<keyword evidence="7" id="KW-0862">Zinc</keyword>
<evidence type="ECO:0000256" key="13">
    <source>
        <dbReference type="PROSITE-ProRule" id="PRU00091"/>
    </source>
</evidence>
<dbReference type="Proteomes" id="UP001152562">
    <property type="component" value="Unassembled WGS sequence"/>
</dbReference>
<keyword evidence="8" id="KW-0443">Lipid metabolism</keyword>
<accession>A0A9P0TIX4</accession>
<dbReference type="InterPro" id="IPR016130">
    <property type="entry name" value="Tyr_Pase_AS"/>
</dbReference>
<comment type="caution">
    <text evidence="18">The sequence shown here is derived from an EMBL/GenBank/DDBJ whole genome shotgun (WGS) entry which is preliminary data.</text>
</comment>
<keyword evidence="19" id="KW-1185">Reference proteome</keyword>
<dbReference type="InterPro" id="IPR003595">
    <property type="entry name" value="Tyr_Pase_cat"/>
</dbReference>
<dbReference type="GO" id="GO:0005737">
    <property type="term" value="C:cytoplasm"/>
    <property type="evidence" value="ECO:0007669"/>
    <property type="project" value="TreeGrafter"/>
</dbReference>
<dbReference type="Pfam" id="PF01363">
    <property type="entry name" value="FYVE"/>
    <property type="match status" value="1"/>
</dbReference>
<dbReference type="PROSITE" id="PS50178">
    <property type="entry name" value="ZF_FYVE"/>
    <property type="match status" value="1"/>
</dbReference>
<dbReference type="Gene3D" id="3.30.40.10">
    <property type="entry name" value="Zinc/RING finger domain, C3HC4 (zinc finger)"/>
    <property type="match status" value="1"/>
</dbReference>
<feature type="domain" description="FYVE-type" evidence="16">
    <location>
        <begin position="1096"/>
        <end position="1152"/>
    </location>
</feature>
<dbReference type="PROSITE" id="PS00383">
    <property type="entry name" value="TYR_PHOSPHATASE_1"/>
    <property type="match status" value="1"/>
</dbReference>
<feature type="region of interest" description="Disordered" evidence="14">
    <location>
        <begin position="1188"/>
        <end position="1211"/>
    </location>
</feature>
<feature type="compositionally biased region" description="Basic and acidic residues" evidence="14">
    <location>
        <begin position="831"/>
        <end position="856"/>
    </location>
</feature>
<dbReference type="EMBL" id="CALOZG010000005">
    <property type="protein sequence ID" value="CAH4028106.1"/>
    <property type="molecule type" value="Genomic_DNA"/>
</dbReference>
<protein>
    <recommendedName>
        <fullName evidence="3">phosphatidylinositol-3,5-bisphosphate 3-phosphatase</fullName>
        <ecNumber evidence="3">3.1.3.95</ecNumber>
    </recommendedName>
    <alternativeName>
        <fullName evidence="10">Phosphatidylinositol-3,5-bisphosphate 3-phosphatase</fullName>
    </alternativeName>
</protein>
<organism evidence="18 19">
    <name type="scientific">Pieris brassicae</name>
    <name type="common">White butterfly</name>
    <name type="synonym">Large white butterfly</name>
    <dbReference type="NCBI Taxonomy" id="7116"/>
    <lineage>
        <taxon>Eukaryota</taxon>
        <taxon>Metazoa</taxon>
        <taxon>Ecdysozoa</taxon>
        <taxon>Arthropoda</taxon>
        <taxon>Hexapoda</taxon>
        <taxon>Insecta</taxon>
        <taxon>Pterygota</taxon>
        <taxon>Neoptera</taxon>
        <taxon>Endopterygota</taxon>
        <taxon>Lepidoptera</taxon>
        <taxon>Glossata</taxon>
        <taxon>Ditrysia</taxon>
        <taxon>Papilionoidea</taxon>
        <taxon>Pieridae</taxon>
        <taxon>Pierinae</taxon>
        <taxon>Pieris</taxon>
    </lineage>
</organism>
<dbReference type="GO" id="GO:0052629">
    <property type="term" value="F:phosphatidylinositol-3,5-bisphosphate 3-phosphatase activity"/>
    <property type="evidence" value="ECO:0007669"/>
    <property type="project" value="UniProtKB-EC"/>
</dbReference>
<keyword evidence="5 13" id="KW-0863">Zinc-finger</keyword>
<dbReference type="SUPFAM" id="SSF57903">
    <property type="entry name" value="FYVE/PHD zinc finger"/>
    <property type="match status" value="1"/>
</dbReference>
<evidence type="ECO:0000256" key="10">
    <source>
        <dbReference type="ARBA" id="ARBA00032571"/>
    </source>
</evidence>
<dbReference type="InterPro" id="IPR013083">
    <property type="entry name" value="Znf_RING/FYVE/PHD"/>
</dbReference>
<dbReference type="PROSITE" id="PS50056">
    <property type="entry name" value="TYR_PHOSPHATASE_2"/>
    <property type="match status" value="1"/>
</dbReference>
<dbReference type="GO" id="GO:0010506">
    <property type="term" value="P:regulation of autophagy"/>
    <property type="evidence" value="ECO:0007669"/>
    <property type="project" value="TreeGrafter"/>
</dbReference>
<evidence type="ECO:0000256" key="4">
    <source>
        <dbReference type="ARBA" id="ARBA00022723"/>
    </source>
</evidence>
<evidence type="ECO:0000259" key="15">
    <source>
        <dbReference type="PROSITE" id="PS50056"/>
    </source>
</evidence>
<dbReference type="SMART" id="SM00404">
    <property type="entry name" value="PTPc_motif"/>
    <property type="match status" value="1"/>
</dbReference>
<dbReference type="PROSITE" id="PS51339">
    <property type="entry name" value="PPASE_MYOTUBULARIN"/>
    <property type="match status" value="1"/>
</dbReference>
<reference evidence="18" key="1">
    <citation type="submission" date="2022-05" db="EMBL/GenBank/DDBJ databases">
        <authorList>
            <person name="Okamura Y."/>
        </authorList>
    </citation>
    <scope>NUCLEOTIDE SEQUENCE</scope>
</reference>
<evidence type="ECO:0000256" key="6">
    <source>
        <dbReference type="ARBA" id="ARBA00022801"/>
    </source>
</evidence>
<feature type="compositionally biased region" description="Pro residues" evidence="14">
    <location>
        <begin position="606"/>
        <end position="622"/>
    </location>
</feature>
<dbReference type="InterPro" id="IPR011011">
    <property type="entry name" value="Znf_FYVE_PHD"/>
</dbReference>
<dbReference type="PANTHER" id="PTHR10807">
    <property type="entry name" value="MYOTUBULARIN-RELATED"/>
    <property type="match status" value="1"/>
</dbReference>
<dbReference type="GO" id="GO:0008270">
    <property type="term" value="F:zinc ion binding"/>
    <property type="evidence" value="ECO:0007669"/>
    <property type="project" value="UniProtKB-KW"/>
</dbReference>
<evidence type="ECO:0000256" key="7">
    <source>
        <dbReference type="ARBA" id="ARBA00022833"/>
    </source>
</evidence>
<dbReference type="GO" id="GO:0019903">
    <property type="term" value="F:protein phosphatase binding"/>
    <property type="evidence" value="ECO:0007669"/>
    <property type="project" value="TreeGrafter"/>
</dbReference>
<dbReference type="GO" id="GO:0016020">
    <property type="term" value="C:membrane"/>
    <property type="evidence" value="ECO:0007669"/>
    <property type="project" value="TreeGrafter"/>
</dbReference>
<dbReference type="InterPro" id="IPR000387">
    <property type="entry name" value="Tyr_Pase_dom"/>
</dbReference>
<evidence type="ECO:0000256" key="11">
    <source>
        <dbReference type="PIRSR" id="PIRSR630564-1"/>
    </source>
</evidence>
<dbReference type="PANTHER" id="PTHR10807:SF75">
    <property type="entry name" value="PHOSPHATIDYLINOSITOL-3-PHOSPHATE PHOSPHATASE"/>
    <property type="match status" value="1"/>
</dbReference>
<feature type="compositionally biased region" description="Basic and acidic residues" evidence="14">
    <location>
        <begin position="917"/>
        <end position="926"/>
    </location>
</feature>
<evidence type="ECO:0000256" key="2">
    <source>
        <dbReference type="ARBA" id="ARBA00007471"/>
    </source>
</evidence>
<dbReference type="InterPro" id="IPR010569">
    <property type="entry name" value="Myotubularin-like_Pase_dom"/>
</dbReference>
<feature type="binding site" evidence="12">
    <location>
        <begin position="441"/>
        <end position="447"/>
    </location>
    <ligand>
        <name>substrate</name>
    </ligand>
</feature>
<dbReference type="GO" id="GO:0012505">
    <property type="term" value="C:endomembrane system"/>
    <property type="evidence" value="ECO:0007669"/>
    <property type="project" value="UniProtKB-SubCell"/>
</dbReference>
<evidence type="ECO:0000256" key="3">
    <source>
        <dbReference type="ARBA" id="ARBA00012903"/>
    </source>
</evidence>
<feature type="binding site" evidence="12">
    <location>
        <begin position="381"/>
        <end position="382"/>
    </location>
    <ligand>
        <name>substrate</name>
    </ligand>
</feature>
<comment type="subcellular location">
    <subcellularLocation>
        <location evidence="1">Endomembrane system</location>
        <topology evidence="1">Peripheral membrane protein</topology>
    </subcellularLocation>
</comment>
<proteinExistence type="inferred from homology"/>
<evidence type="ECO:0000256" key="8">
    <source>
        <dbReference type="ARBA" id="ARBA00023098"/>
    </source>
</evidence>
<feature type="compositionally biased region" description="Low complexity" evidence="14">
    <location>
        <begin position="24"/>
        <end position="35"/>
    </location>
</feature>
<keyword evidence="6" id="KW-0378">Hydrolase</keyword>
<evidence type="ECO:0000259" key="16">
    <source>
        <dbReference type="PROSITE" id="PS50178"/>
    </source>
</evidence>
<dbReference type="SMART" id="SM00064">
    <property type="entry name" value="FYVE"/>
    <property type="match status" value="1"/>
</dbReference>
<dbReference type="Pfam" id="PF06602">
    <property type="entry name" value="Myotub-related"/>
    <property type="match status" value="1"/>
</dbReference>
<evidence type="ECO:0000259" key="17">
    <source>
        <dbReference type="PROSITE" id="PS51339"/>
    </source>
</evidence>
<feature type="region of interest" description="Disordered" evidence="14">
    <location>
        <begin position="604"/>
        <end position="629"/>
    </location>
</feature>
<dbReference type="SUPFAM" id="SSF50729">
    <property type="entry name" value="PH domain-like"/>
    <property type="match status" value="1"/>
</dbReference>
<feature type="region of interest" description="Disordered" evidence="14">
    <location>
        <begin position="908"/>
        <end position="933"/>
    </location>
</feature>
<dbReference type="SUPFAM" id="SSF52799">
    <property type="entry name" value="(Phosphotyrosine protein) phosphatases II"/>
    <property type="match status" value="1"/>
</dbReference>
<evidence type="ECO:0000256" key="14">
    <source>
        <dbReference type="SAM" id="MobiDB-lite"/>
    </source>
</evidence>
<dbReference type="GO" id="GO:0046856">
    <property type="term" value="P:phosphatidylinositol dephosphorylation"/>
    <property type="evidence" value="ECO:0007669"/>
    <property type="project" value="TreeGrafter"/>
</dbReference>
<feature type="region of interest" description="Disordered" evidence="14">
    <location>
        <begin position="831"/>
        <end position="890"/>
    </location>
</feature>
<dbReference type="InterPro" id="IPR029021">
    <property type="entry name" value="Prot-tyrosine_phosphatase-like"/>
</dbReference>
<feature type="region of interest" description="Disordered" evidence="14">
    <location>
        <begin position="1037"/>
        <end position="1082"/>
    </location>
</feature>
<keyword evidence="9" id="KW-0472">Membrane</keyword>
<dbReference type="GO" id="GO:0004438">
    <property type="term" value="F:phosphatidylinositol-3-phosphate phosphatase activity"/>
    <property type="evidence" value="ECO:0007669"/>
    <property type="project" value="TreeGrafter"/>
</dbReference>
<feature type="domain" description="Myotubularin phosphatase" evidence="17">
    <location>
        <begin position="223"/>
        <end position="599"/>
    </location>
</feature>
<dbReference type="InterPro" id="IPR030564">
    <property type="entry name" value="Myotubularin"/>
</dbReference>
<gene>
    <name evidence="18" type="ORF">PIBRA_LOCUS5059</name>
</gene>
<evidence type="ECO:0000256" key="9">
    <source>
        <dbReference type="ARBA" id="ARBA00023136"/>
    </source>
</evidence>
<evidence type="ECO:0000313" key="19">
    <source>
        <dbReference type="Proteomes" id="UP001152562"/>
    </source>
</evidence>
<feature type="compositionally biased region" description="Basic and acidic residues" evidence="14">
    <location>
        <begin position="58"/>
        <end position="68"/>
    </location>
</feature>
<evidence type="ECO:0000313" key="18">
    <source>
        <dbReference type="EMBL" id="CAH4028106.1"/>
    </source>
</evidence>
<dbReference type="AlphaFoldDB" id="A0A9P0TIX4"/>
<sequence length="1228" mass="134960">MLINTFLDTEDFVHLYYPEDEPPAAQGCAAGARMASKYPRAPSPDYKEVSTLTPSSDMSERDRERRGAPPEPPPHRVRAADLYPRTRTHYDEPGLEPALAPICGEFVQWVGRTSDGTIAMSNYRLHLHTRRRGGSGLSVPLRLIDVVEIRDLITLIILCKHGRQLKCTFNASEQCLEWWRRLTTSLAPITSLQDIFAASYAAWAKEQPPSSVHRALLNASQAPHQRHWFGCELERLGFTTKGPWRVSAVNAEYKLCPSYPPLLIVPASIGDEQLEAVARFRTMRRIPAVVWRHRKTGAVIARSSQPEVGWFGWRSGDDEGLLAAFVGACDADRTTPKKPRRLLIVDARSFTSAVTNRARGGGCECAQYYPLADIQFMSLPNIHHVRKSFQQMRDLIADNDQPNWHSALERTLWLQYLSGLLRAACTVARAAADGQPVLVHCSDGWDRTPQLVALAQLLLDPYYRTLEGFRTLVEREWLDYGHKFAERCGHQVGGEDPNERSPVFVQWLHLVHQLMLQFPVAFQFNEAYLIKLATHVHSCMFGTFLCNNRRERASAGDPGPHVWHLLEAPAYRNHLYFHDQEELWPECSVSGLQIWWGLWGGGGAHEPPPASPTPPRPAPPPHNGVMTKTRSCDNLLNEGEKRTAQRRNSDPSLPPDAKLLMLNGKAEEGKVRTECEKALSDSCVDSLPPSQTTATHLTLDLQQEEVELHANHFRPPRDIASNSSSLERELALVTDRADSGSILDGVVAGLGPHVAVDVTDSGSPDTADRDVFDLYADVIEIADTSREARTRNISITWRSISESSNQSSNGFVIPENSPQNRLEPVAARLERAIDNRSSSERDTPPDDRKSSDRDGPVVDNHNSTEGDIANHNVVNGNTNHNRESVGNGDTNGIANVAAKFLEVELNGVVSSSSESEGEGRAREEGGPRAGRVPSQLTLCPASPGRTYCRCGSESVLNGVCWCGVCGTGAPGGVGVAGVAGGCVCGEGAERESRGERDSLDGLPPADDPLQARLHQIILYQKKVVEELNVQLRSAHEALRRASPAAHTPPPARHRSSTPEPPKTAIGSSSGGSGSSSGSASEVEVGEEAGGVLWLPDSAAPRCQHCRNQFWLARRRHHCRRCGGIFCGSCSEMSSWGDVGSVRVCRRCRALRNSDFVERRRESNDSIGFDPTTRIFHYLRTPCGAPSVETTPGATGVSRKESPGRGNCSTQNDTFVYLTRDSARDAHAT</sequence>
<name>A0A9P0TIX4_PIEBR</name>
<feature type="domain" description="Tyrosine specific protein phosphatases" evidence="15">
    <location>
        <begin position="418"/>
        <end position="454"/>
    </location>
</feature>